<keyword evidence="5" id="KW-1185">Reference proteome</keyword>
<dbReference type="InterPro" id="IPR053168">
    <property type="entry name" value="Glutamic_endopeptidase"/>
</dbReference>
<dbReference type="InterPro" id="IPR025521">
    <property type="entry name" value="Neprosin_propep"/>
</dbReference>
<keyword evidence="2" id="KW-0732">Signal</keyword>
<proteinExistence type="predicted"/>
<feature type="compositionally biased region" description="Basic and acidic residues" evidence="1">
    <location>
        <begin position="79"/>
        <end position="101"/>
    </location>
</feature>
<protein>
    <recommendedName>
        <fullName evidence="3">Neprosin PEP catalytic domain-containing protein</fullName>
    </recommendedName>
</protein>
<reference evidence="4" key="5">
    <citation type="journal article" date="2021" name="G3 (Bethesda)">
        <title>Aegilops tauschii genome assembly Aet v5.0 features greater sequence contiguity and improved annotation.</title>
        <authorList>
            <person name="Wang L."/>
            <person name="Zhu T."/>
            <person name="Rodriguez J.C."/>
            <person name="Deal K.R."/>
            <person name="Dubcovsky J."/>
            <person name="McGuire P.E."/>
            <person name="Lux T."/>
            <person name="Spannagl M."/>
            <person name="Mayer K.F.X."/>
            <person name="Baldrich P."/>
            <person name="Meyers B.C."/>
            <person name="Huo N."/>
            <person name="Gu Y.Q."/>
            <person name="Zhou H."/>
            <person name="Devos K.M."/>
            <person name="Bennetzen J.L."/>
            <person name="Unver T."/>
            <person name="Budak H."/>
            <person name="Gulick P.J."/>
            <person name="Galiba G."/>
            <person name="Kalapos B."/>
            <person name="Nelson D.R."/>
            <person name="Li P."/>
            <person name="You F.M."/>
            <person name="Luo M.C."/>
            <person name="Dvorak J."/>
        </authorList>
    </citation>
    <scope>NUCLEOTIDE SEQUENCE [LARGE SCALE GENOMIC DNA]</scope>
    <source>
        <strain evidence="4">cv. AL8/78</strain>
    </source>
</reference>
<accession>A0A452Y3U2</accession>
<dbReference type="EnsemblPlants" id="AET1Gv20282500.16">
    <property type="protein sequence ID" value="AET1Gv20282500.16"/>
    <property type="gene ID" value="AET1Gv20282500"/>
</dbReference>
<evidence type="ECO:0000313" key="5">
    <source>
        <dbReference type="Proteomes" id="UP000015105"/>
    </source>
</evidence>
<dbReference type="AlphaFoldDB" id="A0A452Y3U2"/>
<evidence type="ECO:0000313" key="4">
    <source>
        <dbReference type="EnsemblPlants" id="AET1Gv20282500.16"/>
    </source>
</evidence>
<reference evidence="5" key="2">
    <citation type="journal article" date="2017" name="Nat. Plants">
        <title>The Aegilops tauschii genome reveals multiple impacts of transposons.</title>
        <authorList>
            <person name="Zhao G."/>
            <person name="Zou C."/>
            <person name="Li K."/>
            <person name="Wang K."/>
            <person name="Li T."/>
            <person name="Gao L."/>
            <person name="Zhang X."/>
            <person name="Wang H."/>
            <person name="Yang Z."/>
            <person name="Liu X."/>
            <person name="Jiang W."/>
            <person name="Mao L."/>
            <person name="Kong X."/>
            <person name="Jiao Y."/>
            <person name="Jia J."/>
        </authorList>
    </citation>
    <scope>NUCLEOTIDE SEQUENCE [LARGE SCALE GENOMIC DNA]</scope>
    <source>
        <strain evidence="5">cv. AL8/78</strain>
    </source>
</reference>
<dbReference type="Proteomes" id="UP000015105">
    <property type="component" value="Chromosome 1D"/>
</dbReference>
<dbReference type="PROSITE" id="PS52045">
    <property type="entry name" value="NEPROSIN_PEP_CD"/>
    <property type="match status" value="1"/>
</dbReference>
<sequence>MASCCCPIIASFVSFLLVFPVLFSSAAGNGSTFGEEQLGLRRMKARLARVREASVKTIQQSPDGDVIDCVPSHLQPAFDHPRLRGQKPEEEPAARPGNDHAMEDDDEEEVLPQTWRSSGEWCPKGTIPVRRTTEGDLLRASSVRRFGMKPRSAAARRDSTSNGHEHAVGYVSGGQFYGAKASLNVWPAQVSSPAEFSLSQIWVISGSFGNDLNTIEA</sequence>
<evidence type="ECO:0000256" key="2">
    <source>
        <dbReference type="SAM" id="SignalP"/>
    </source>
</evidence>
<dbReference type="Gramene" id="AET1Gv20282500.16">
    <property type="protein sequence ID" value="AET1Gv20282500.16"/>
    <property type="gene ID" value="AET1Gv20282500"/>
</dbReference>
<dbReference type="PANTHER" id="PTHR31589">
    <property type="entry name" value="PROTEIN, PUTATIVE (DUF239)-RELATED-RELATED"/>
    <property type="match status" value="1"/>
</dbReference>
<reference evidence="5" key="1">
    <citation type="journal article" date="2014" name="Science">
        <title>Ancient hybridizations among the ancestral genomes of bread wheat.</title>
        <authorList>
            <consortium name="International Wheat Genome Sequencing Consortium,"/>
            <person name="Marcussen T."/>
            <person name="Sandve S.R."/>
            <person name="Heier L."/>
            <person name="Spannagl M."/>
            <person name="Pfeifer M."/>
            <person name="Jakobsen K.S."/>
            <person name="Wulff B.B."/>
            <person name="Steuernagel B."/>
            <person name="Mayer K.F."/>
            <person name="Olsen O.A."/>
        </authorList>
    </citation>
    <scope>NUCLEOTIDE SEQUENCE [LARGE SCALE GENOMIC DNA]</scope>
    <source>
        <strain evidence="5">cv. AL8/78</strain>
    </source>
</reference>
<dbReference type="PANTHER" id="PTHR31589:SF131">
    <property type="entry name" value="OS05G0169800 PROTEIN"/>
    <property type="match status" value="1"/>
</dbReference>
<dbReference type="Pfam" id="PF14365">
    <property type="entry name" value="Neprosin_AP"/>
    <property type="match status" value="1"/>
</dbReference>
<feature type="region of interest" description="Disordered" evidence="1">
    <location>
        <begin position="77"/>
        <end position="107"/>
    </location>
</feature>
<evidence type="ECO:0000259" key="3">
    <source>
        <dbReference type="PROSITE" id="PS52045"/>
    </source>
</evidence>
<reference evidence="4" key="4">
    <citation type="submission" date="2019-03" db="UniProtKB">
        <authorList>
            <consortium name="EnsemblPlants"/>
        </authorList>
    </citation>
    <scope>IDENTIFICATION</scope>
</reference>
<feature type="chain" id="PRO_5019458249" description="Neprosin PEP catalytic domain-containing protein" evidence="2">
    <location>
        <begin position="29"/>
        <end position="217"/>
    </location>
</feature>
<organism evidence="4 5">
    <name type="scientific">Aegilops tauschii subsp. strangulata</name>
    <name type="common">Goatgrass</name>
    <dbReference type="NCBI Taxonomy" id="200361"/>
    <lineage>
        <taxon>Eukaryota</taxon>
        <taxon>Viridiplantae</taxon>
        <taxon>Streptophyta</taxon>
        <taxon>Embryophyta</taxon>
        <taxon>Tracheophyta</taxon>
        <taxon>Spermatophyta</taxon>
        <taxon>Magnoliopsida</taxon>
        <taxon>Liliopsida</taxon>
        <taxon>Poales</taxon>
        <taxon>Poaceae</taxon>
        <taxon>BOP clade</taxon>
        <taxon>Pooideae</taxon>
        <taxon>Triticodae</taxon>
        <taxon>Triticeae</taxon>
        <taxon>Triticinae</taxon>
        <taxon>Aegilops</taxon>
    </lineage>
</organism>
<dbReference type="InterPro" id="IPR004314">
    <property type="entry name" value="Neprosin"/>
</dbReference>
<feature type="signal peptide" evidence="2">
    <location>
        <begin position="1"/>
        <end position="28"/>
    </location>
</feature>
<evidence type="ECO:0000256" key="1">
    <source>
        <dbReference type="SAM" id="MobiDB-lite"/>
    </source>
</evidence>
<feature type="domain" description="Neprosin PEP catalytic" evidence="3">
    <location>
        <begin position="158"/>
        <end position="217"/>
    </location>
</feature>
<reference evidence="4" key="3">
    <citation type="journal article" date="2017" name="Nature">
        <title>Genome sequence of the progenitor of the wheat D genome Aegilops tauschii.</title>
        <authorList>
            <person name="Luo M.C."/>
            <person name="Gu Y.Q."/>
            <person name="Puiu D."/>
            <person name="Wang H."/>
            <person name="Twardziok S.O."/>
            <person name="Deal K.R."/>
            <person name="Huo N."/>
            <person name="Zhu T."/>
            <person name="Wang L."/>
            <person name="Wang Y."/>
            <person name="McGuire P.E."/>
            <person name="Liu S."/>
            <person name="Long H."/>
            <person name="Ramasamy R.K."/>
            <person name="Rodriguez J.C."/>
            <person name="Van S.L."/>
            <person name="Yuan L."/>
            <person name="Wang Z."/>
            <person name="Xia Z."/>
            <person name="Xiao L."/>
            <person name="Anderson O.D."/>
            <person name="Ouyang S."/>
            <person name="Liang Y."/>
            <person name="Zimin A.V."/>
            <person name="Pertea G."/>
            <person name="Qi P."/>
            <person name="Bennetzen J.L."/>
            <person name="Dai X."/>
            <person name="Dawson M.W."/>
            <person name="Muller H.G."/>
            <person name="Kugler K."/>
            <person name="Rivarola-Duarte L."/>
            <person name="Spannagl M."/>
            <person name="Mayer K.F.X."/>
            <person name="Lu F.H."/>
            <person name="Bevan M.W."/>
            <person name="Leroy P."/>
            <person name="Li P."/>
            <person name="You F.M."/>
            <person name="Sun Q."/>
            <person name="Liu Z."/>
            <person name="Lyons E."/>
            <person name="Wicker T."/>
            <person name="Salzberg S.L."/>
            <person name="Devos K.M."/>
            <person name="Dvorak J."/>
        </authorList>
    </citation>
    <scope>NUCLEOTIDE SEQUENCE [LARGE SCALE GENOMIC DNA]</scope>
    <source>
        <strain evidence="4">cv. AL8/78</strain>
    </source>
</reference>
<name>A0A452Y3U2_AEGTS</name>